<dbReference type="InterPro" id="IPR025256">
    <property type="entry name" value="TM7S3/TM198-like_dom"/>
</dbReference>
<protein>
    <recommendedName>
        <fullName evidence="6">Transmembrane protein 198</fullName>
    </recommendedName>
</protein>
<dbReference type="PANTHER" id="PTHR31247">
    <property type="entry name" value="TRANSMEMBRANE PROTEIN 198 FAMILY MEMBER"/>
    <property type="match status" value="1"/>
</dbReference>
<feature type="transmembrane region" description="Helical" evidence="8">
    <location>
        <begin position="148"/>
        <end position="165"/>
    </location>
</feature>
<feature type="transmembrane region" description="Helical" evidence="8">
    <location>
        <begin position="93"/>
        <end position="117"/>
    </location>
</feature>
<feature type="region of interest" description="Disordered" evidence="7">
    <location>
        <begin position="286"/>
        <end position="307"/>
    </location>
</feature>
<comment type="similarity">
    <text evidence="2">Belongs to the TMEM198 family.</text>
</comment>
<organism evidence="10 11">
    <name type="scientific">Acropora cervicornis</name>
    <name type="common">Staghorn coral</name>
    <dbReference type="NCBI Taxonomy" id="6130"/>
    <lineage>
        <taxon>Eukaryota</taxon>
        <taxon>Metazoa</taxon>
        <taxon>Cnidaria</taxon>
        <taxon>Anthozoa</taxon>
        <taxon>Hexacorallia</taxon>
        <taxon>Scleractinia</taxon>
        <taxon>Astrocoeniina</taxon>
        <taxon>Acroporidae</taxon>
        <taxon>Acropora</taxon>
    </lineage>
</organism>
<evidence type="ECO:0000256" key="3">
    <source>
        <dbReference type="ARBA" id="ARBA00022692"/>
    </source>
</evidence>
<evidence type="ECO:0000256" key="5">
    <source>
        <dbReference type="ARBA" id="ARBA00023136"/>
    </source>
</evidence>
<comment type="caution">
    <text evidence="10">The sequence shown here is derived from an EMBL/GenBank/DDBJ whole genome shotgun (WGS) entry which is preliminary data.</text>
</comment>
<reference evidence="10" key="2">
    <citation type="journal article" date="2023" name="Science">
        <title>Genomic signatures of disease resistance in endangered staghorn corals.</title>
        <authorList>
            <person name="Vollmer S.V."/>
            <person name="Selwyn J.D."/>
            <person name="Despard B.A."/>
            <person name="Roesel C.L."/>
        </authorList>
    </citation>
    <scope>NUCLEOTIDE SEQUENCE</scope>
    <source>
        <strain evidence="10">K2</strain>
    </source>
</reference>
<dbReference type="PANTHER" id="PTHR31247:SF5">
    <property type="entry name" value="DUF4203 DOMAIN-CONTAINING PROTEIN"/>
    <property type="match status" value="1"/>
</dbReference>
<evidence type="ECO:0000256" key="2">
    <source>
        <dbReference type="ARBA" id="ARBA00006244"/>
    </source>
</evidence>
<feature type="transmembrane region" description="Helical" evidence="8">
    <location>
        <begin position="68"/>
        <end position="87"/>
    </location>
</feature>
<evidence type="ECO:0000313" key="11">
    <source>
        <dbReference type="Proteomes" id="UP001249851"/>
    </source>
</evidence>
<keyword evidence="5 8" id="KW-0472">Membrane</keyword>
<dbReference type="InterPro" id="IPR040236">
    <property type="entry name" value="TMEM198"/>
</dbReference>
<keyword evidence="4 8" id="KW-1133">Transmembrane helix</keyword>
<comment type="subcellular location">
    <subcellularLocation>
        <location evidence="1">Membrane</location>
        <topology evidence="1">Multi-pass membrane protein</topology>
    </subcellularLocation>
</comment>
<dbReference type="EMBL" id="JARQWQ010000039">
    <property type="protein sequence ID" value="KAK2559756.1"/>
    <property type="molecule type" value="Genomic_DNA"/>
</dbReference>
<evidence type="ECO:0000256" key="6">
    <source>
        <dbReference type="ARBA" id="ARBA00049737"/>
    </source>
</evidence>
<evidence type="ECO:0000259" key="9">
    <source>
        <dbReference type="Pfam" id="PF13886"/>
    </source>
</evidence>
<reference evidence="10" key="1">
    <citation type="journal article" date="2023" name="G3 (Bethesda)">
        <title>Whole genome assembly and annotation of the endangered Caribbean coral Acropora cervicornis.</title>
        <authorList>
            <person name="Selwyn J.D."/>
            <person name="Vollmer S.V."/>
        </authorList>
    </citation>
    <scope>NUCLEOTIDE SEQUENCE</scope>
    <source>
        <strain evidence="10">K2</strain>
    </source>
</reference>
<dbReference type="Pfam" id="PF13886">
    <property type="entry name" value="TM7S3_TM198"/>
    <property type="match status" value="1"/>
</dbReference>
<keyword evidence="3 8" id="KW-0812">Transmembrane</keyword>
<evidence type="ECO:0000256" key="1">
    <source>
        <dbReference type="ARBA" id="ARBA00004141"/>
    </source>
</evidence>
<dbReference type="Proteomes" id="UP001249851">
    <property type="component" value="Unassembled WGS sequence"/>
</dbReference>
<evidence type="ECO:0000256" key="7">
    <source>
        <dbReference type="SAM" id="MobiDB-lite"/>
    </source>
</evidence>
<proteinExistence type="inferred from homology"/>
<keyword evidence="11" id="KW-1185">Reference proteome</keyword>
<feature type="transmembrane region" description="Helical" evidence="8">
    <location>
        <begin position="124"/>
        <end position="142"/>
    </location>
</feature>
<feature type="domain" description="TM7S3/TM198-like" evidence="9">
    <location>
        <begin position="49"/>
        <end position="239"/>
    </location>
</feature>
<sequence>MVSFSIPSTSANNATLNTPNGSQPTLKPFSCEWSDLNFSISYGPGIAASLCVLIGGFHIIVGFKYQRITLFATGCSSAALLTYLICLERSSLAVHYVLLITAALGIFGGILCTTVIFCGLFTSGIVAGFSVAITFLFGLASLDVYQSISVPIGVLIVISVVVAGANVWWKRVVLILTSSIYGAALIAGGLDYFVEDLRLLRHVWEKVLLFEITGRLCFFSWITFGVWPLMCLIGLLVQFLKTGKKPSKPKKEFINKHYSAGSPFYCAPEQDDIEMSELLMDQGRAPPTQSIAMDYIPPGSSLLSKED</sequence>
<feature type="transmembrane region" description="Helical" evidence="8">
    <location>
        <begin position="172"/>
        <end position="194"/>
    </location>
</feature>
<name>A0AAD9V3E1_ACRCE</name>
<gene>
    <name evidence="10" type="ORF">P5673_017848</name>
</gene>
<feature type="transmembrane region" description="Helical" evidence="8">
    <location>
        <begin position="218"/>
        <end position="240"/>
    </location>
</feature>
<dbReference type="GO" id="GO:0005886">
    <property type="term" value="C:plasma membrane"/>
    <property type="evidence" value="ECO:0007669"/>
    <property type="project" value="TreeGrafter"/>
</dbReference>
<evidence type="ECO:0000256" key="4">
    <source>
        <dbReference type="ARBA" id="ARBA00022989"/>
    </source>
</evidence>
<dbReference type="AlphaFoldDB" id="A0AAD9V3E1"/>
<evidence type="ECO:0000313" key="10">
    <source>
        <dbReference type="EMBL" id="KAK2559756.1"/>
    </source>
</evidence>
<evidence type="ECO:0000256" key="8">
    <source>
        <dbReference type="SAM" id="Phobius"/>
    </source>
</evidence>
<feature type="transmembrane region" description="Helical" evidence="8">
    <location>
        <begin position="42"/>
        <end position="61"/>
    </location>
</feature>
<accession>A0AAD9V3E1</accession>